<dbReference type="RefSeq" id="WP_015706882.1">
    <property type="nucleotide sequence ID" value="NC_015578.1"/>
</dbReference>
<gene>
    <name evidence="1" type="ordered locus">TREPR_3401</name>
</gene>
<dbReference type="STRING" id="545694.TREPR_3401"/>
<evidence type="ECO:0000313" key="1">
    <source>
        <dbReference type="EMBL" id="AEF85963.1"/>
    </source>
</evidence>
<dbReference type="SUPFAM" id="SSF69304">
    <property type="entry name" value="Tricorn protease N-terminal domain"/>
    <property type="match status" value="1"/>
</dbReference>
<dbReference type="KEGG" id="tpi:TREPR_3401"/>
<dbReference type="Proteomes" id="UP000009223">
    <property type="component" value="Chromosome"/>
</dbReference>
<dbReference type="AlphaFoldDB" id="F5YJL4"/>
<dbReference type="HOGENOM" id="CLU_326449_0_0_12"/>
<protein>
    <submittedName>
        <fullName evidence="1">Putative trep</fullName>
    </submittedName>
</protein>
<dbReference type="eggNOG" id="COG0823">
    <property type="taxonomic scope" value="Bacteria"/>
</dbReference>
<keyword evidence="2" id="KW-1185">Reference proteome</keyword>
<proteinExistence type="predicted"/>
<accession>F5YJL4</accession>
<dbReference type="OrthoDB" id="304612at2"/>
<dbReference type="EMBL" id="CP001843">
    <property type="protein sequence ID" value="AEF85963.1"/>
    <property type="molecule type" value="Genomic_DNA"/>
</dbReference>
<name>F5YJL4_TREPZ</name>
<reference evidence="1 2" key="2">
    <citation type="journal article" date="2011" name="ISME J.">
        <title>RNA-seq reveals cooperative metabolic interactions between two termite-gut spirochete species in co-culture.</title>
        <authorList>
            <person name="Rosenthal A.Z."/>
            <person name="Matson E.G."/>
            <person name="Eldar A."/>
            <person name="Leadbetter J.R."/>
        </authorList>
    </citation>
    <scope>NUCLEOTIDE SEQUENCE [LARGE SCALE GENOMIC DNA]</scope>
    <source>
        <strain evidence="2">ATCC BAA-887 / DSM 12427 / ZAS-2</strain>
    </source>
</reference>
<evidence type="ECO:0000313" key="2">
    <source>
        <dbReference type="Proteomes" id="UP000009223"/>
    </source>
</evidence>
<sequence length="1014" mass="113789">MSSIKASFLFFLLSVTLIGMNRARFLFVLLLATSLEMPGAQTLKPFTGLRVIRTEHFDIIYPRESEPTARALAGMADGIYDRVSGLLGISLKRRTPVTITPHTEKFNGYMNPLPYPHIVLYDTSMSIEWTVFENSLESLFLHELTHAVSLSSRDPSVEILSAIFGGWVYPTGLTAPMFMVEGVTVNFESLSGFGRANDPLIQQRLRQAIHEDAFLSPFQTAGVYKYPHTTSAHYEYGGLFSAWLCRTYGMEKYAALWKAIGREYHFSFFFYNNGFFNSFKNVYGLTFLEAWGTFKESLRLTTIEENPISPVYTGYTSGPLPFPRQGAIINAVSSGEGKVFFLDNLAQGAFAYDTESGKTRRVIALDSIAYGLDAREDGESFLVSTYRYKGSLARAMVIEYGRKGLQTGHAWPGLYSGRYFRDGVIGLSSELHNNKLVFRSELSGKLFNRKTGEQVLLEGNEELLFGSPVALDDTWIAFIAARKGKRELCLYNFDTRQVYTLGSDLPDDEERWRYIRSLQVSQGKLFFTFNHDRGMYKLGAVDISRIQDGGFPETLDAVFTERNLSGAVAYPVMAGDSIYYAGTFAQWDALMRYPDPAPALSGLRTTLALKPWPAEASIPLTELWPADIPTEVLQAEAKLPPSRGYLGISYLNPLKLWLPLPLIRPEEGSNLSVDGVGIFSFMSDPTDTNLVFLTAFYDIRSPMAAGELQWISYALGFPLIFNLSDDLNKTLTSNYRETRTGISAALSTGLGNERLRFEISPNLDLLFAAPRYTRDSWGQKIDGGDNPYSWDYDQFYYSAGLRMRISNLTLHNWELFGQGLSLTAYGRLQLDRPLDIPRLDGLLTAALEPILPLRLHLYGAWDRDGFNLRGESRYYQNTPFASIALSEYPVQNQIVLEWLAGAEAEMKLFSFDIQRNLSHAYFNRVYGTLAWRGGFYDDQGKAGAEGNYVYDAGTGSYRLAQSLVMRLGFTISTILVTALPVSIDPSVWGAWKISNVNDNINNDFVMGMGFSFSY</sequence>
<organism evidence="1 2">
    <name type="scientific">Treponema primitia (strain ATCC BAA-887 / DSM 12427 / ZAS-2)</name>
    <dbReference type="NCBI Taxonomy" id="545694"/>
    <lineage>
        <taxon>Bacteria</taxon>
        <taxon>Pseudomonadati</taxon>
        <taxon>Spirochaetota</taxon>
        <taxon>Spirochaetia</taxon>
        <taxon>Spirochaetales</taxon>
        <taxon>Treponemataceae</taxon>
        <taxon>Treponema</taxon>
    </lineage>
</organism>
<reference evidence="2" key="1">
    <citation type="submission" date="2009-12" db="EMBL/GenBank/DDBJ databases">
        <title>Complete sequence of Treponema primitia strain ZAS-2.</title>
        <authorList>
            <person name="Tetu S.G."/>
            <person name="Matson E."/>
            <person name="Ren Q."/>
            <person name="Seshadri R."/>
            <person name="Elbourne L."/>
            <person name="Hassan K.A."/>
            <person name="Durkin A."/>
            <person name="Radune D."/>
            <person name="Mohamoud Y."/>
            <person name="Shay R."/>
            <person name="Jin S."/>
            <person name="Zhang X."/>
            <person name="Lucey K."/>
            <person name="Ballor N.R."/>
            <person name="Ottesen E."/>
            <person name="Rosenthal R."/>
            <person name="Allen A."/>
            <person name="Leadbetter J.R."/>
            <person name="Paulsen I.T."/>
        </authorList>
    </citation>
    <scope>NUCLEOTIDE SEQUENCE [LARGE SCALE GENOMIC DNA]</scope>
    <source>
        <strain evidence="2">ATCC BAA-887 / DSM 12427 / ZAS-2</strain>
    </source>
</reference>